<dbReference type="EMBL" id="UGSJ01000001">
    <property type="protein sequence ID" value="SUA89682.1"/>
    <property type="molecule type" value="Genomic_DNA"/>
</dbReference>
<dbReference type="Proteomes" id="UP000254589">
    <property type="component" value="Unassembled WGS sequence"/>
</dbReference>
<evidence type="ECO:0000313" key="4">
    <source>
        <dbReference type="Proteomes" id="UP000254589"/>
    </source>
</evidence>
<dbReference type="RefSeq" id="WP_039409265.1">
    <property type="nucleotide sequence ID" value="NZ_CP010310.2"/>
</dbReference>
<dbReference type="KEGG" id="ppul:RO07_15395"/>
<reference evidence="2 4" key="3">
    <citation type="submission" date="2018-06" db="EMBL/GenBank/DDBJ databases">
        <authorList>
            <consortium name="Pathogen Informatics"/>
            <person name="Doyle S."/>
        </authorList>
    </citation>
    <scope>NUCLEOTIDE SEQUENCE [LARGE SCALE GENOMIC DNA]</scope>
    <source>
        <strain evidence="2 4">NCTC13159</strain>
    </source>
</reference>
<dbReference type="AlphaFoldDB" id="A0AAJ4ZAE1"/>
<proteinExistence type="predicted"/>
<reference evidence="1" key="2">
    <citation type="submission" date="2016-11" db="EMBL/GenBank/DDBJ databases">
        <title>Complete Genome Sequencing of Pandoraea pulmonicola DSM 16583.</title>
        <authorList>
            <person name="Chan K.-G."/>
        </authorList>
    </citation>
    <scope>NUCLEOTIDE SEQUENCE</scope>
    <source>
        <strain evidence="1">DSM 16583</strain>
    </source>
</reference>
<name>A0AAJ4ZAE1_PANPU</name>
<sequence length="395" mass="43114">MAGPASATIDFASEGISSRLLGGMDMATGLIACANPPVRSAVMAFGAEAEIMAAEWKRRRTMAEIGPQPRASRFGPAADSPHPSPPYAVLHKVLLMLSGGPEAILAGGNTLEWEAFDTTLTEGDFAEAKSLLEALTQRLESDHTLEHWGMAFEQLLSLSHRFEARAARAIGQTLMLPDCTCDEDVSALAATVTRARFDRVLAHRLNAAAGFPDEERSRAWHDLLDTLPRCSTLLNAARLTKLAKFIPLLPEAQRLQAALDVADATAQLREPDGRAALIGQLCGTVDAEMRLNVIQRLIRAAVPAPVGDLRETIETVALELHRLPERDASELLDHLTRLASMEGEYQELLFDDAQSIELLATLRHISDCDERGYARPELRTLVRHRAFAYADVISD</sequence>
<reference evidence="3" key="1">
    <citation type="submission" date="2014-12" db="EMBL/GenBank/DDBJ databases">
        <title>Complete Genome Sequencing of Pandoraea pulmonicola DSM 16583.</title>
        <authorList>
            <person name="Chan K.-G."/>
        </authorList>
    </citation>
    <scope>NUCLEOTIDE SEQUENCE [LARGE SCALE GENOMIC DNA]</scope>
    <source>
        <strain evidence="3">DSM 16583</strain>
    </source>
</reference>
<evidence type="ECO:0000313" key="1">
    <source>
        <dbReference type="EMBL" id="AJC21527.1"/>
    </source>
</evidence>
<evidence type="ECO:0000313" key="3">
    <source>
        <dbReference type="Proteomes" id="UP000035086"/>
    </source>
</evidence>
<gene>
    <name evidence="2" type="ORF">NCTC13159_01150</name>
    <name evidence="1" type="ORF">RO07_15395</name>
</gene>
<keyword evidence="3" id="KW-1185">Reference proteome</keyword>
<organism evidence="2 4">
    <name type="scientific">Pandoraea pulmonicola</name>
    <dbReference type="NCBI Taxonomy" id="93221"/>
    <lineage>
        <taxon>Bacteria</taxon>
        <taxon>Pseudomonadati</taxon>
        <taxon>Pseudomonadota</taxon>
        <taxon>Betaproteobacteria</taxon>
        <taxon>Burkholderiales</taxon>
        <taxon>Burkholderiaceae</taxon>
        <taxon>Pandoraea</taxon>
    </lineage>
</organism>
<dbReference type="Proteomes" id="UP000035086">
    <property type="component" value="Chromosome"/>
</dbReference>
<accession>A0AAJ4ZAE1</accession>
<protein>
    <submittedName>
        <fullName evidence="2">Uncharacterized protein</fullName>
    </submittedName>
</protein>
<evidence type="ECO:0000313" key="2">
    <source>
        <dbReference type="EMBL" id="SUA89682.1"/>
    </source>
</evidence>
<dbReference type="EMBL" id="CP010310">
    <property type="protein sequence ID" value="AJC21527.1"/>
    <property type="molecule type" value="Genomic_DNA"/>
</dbReference>